<feature type="transmembrane region" description="Helical" evidence="10">
    <location>
        <begin position="468"/>
        <end position="484"/>
    </location>
</feature>
<protein>
    <recommendedName>
        <fullName evidence="10">Potassium transporter</fullName>
    </recommendedName>
</protein>
<evidence type="ECO:0000256" key="2">
    <source>
        <dbReference type="ARBA" id="ARBA00008440"/>
    </source>
</evidence>
<keyword evidence="9 10" id="KW-0472">Membrane</keyword>
<feature type="domain" description="K+ potassium transporter C-terminal" evidence="12">
    <location>
        <begin position="518"/>
        <end position="768"/>
    </location>
</feature>
<feature type="transmembrane region" description="Helical" evidence="10">
    <location>
        <begin position="504"/>
        <end position="524"/>
    </location>
</feature>
<dbReference type="Pfam" id="PF02705">
    <property type="entry name" value="K_trans"/>
    <property type="match status" value="1"/>
</dbReference>
<dbReference type="InterPro" id="IPR003855">
    <property type="entry name" value="K+_transporter"/>
</dbReference>
<accession>A0AAW1KEY1</accession>
<evidence type="ECO:0000256" key="3">
    <source>
        <dbReference type="ARBA" id="ARBA00022448"/>
    </source>
</evidence>
<keyword evidence="8 10" id="KW-0406">Ion transport</keyword>
<dbReference type="InterPro" id="IPR053952">
    <property type="entry name" value="K_trans_C"/>
</dbReference>
<dbReference type="AlphaFoldDB" id="A0AAW1KEY1"/>
<comment type="similarity">
    <text evidence="2 10">Belongs to the HAK/KUP transporter (TC 2.A.72.3) family.</text>
</comment>
<comment type="caution">
    <text evidence="10">Lacks conserved residue(s) required for the propagation of feature annotation.</text>
</comment>
<evidence type="ECO:0000256" key="9">
    <source>
        <dbReference type="ARBA" id="ARBA00023136"/>
    </source>
</evidence>
<feature type="transmembrane region" description="Helical" evidence="10">
    <location>
        <begin position="411"/>
        <end position="433"/>
    </location>
</feature>
<comment type="subcellular location">
    <subcellularLocation>
        <location evidence="1">Cell membrane</location>
        <topology evidence="1">Multi-pass membrane protein</topology>
    </subcellularLocation>
    <subcellularLocation>
        <location evidence="10">Membrane</location>
        <topology evidence="10">Multi-pass membrane protein</topology>
    </subcellularLocation>
</comment>
<organism evidence="13 14">
    <name type="scientific">Saponaria officinalis</name>
    <name type="common">Common soapwort</name>
    <name type="synonym">Lychnis saponaria</name>
    <dbReference type="NCBI Taxonomy" id="3572"/>
    <lineage>
        <taxon>Eukaryota</taxon>
        <taxon>Viridiplantae</taxon>
        <taxon>Streptophyta</taxon>
        <taxon>Embryophyta</taxon>
        <taxon>Tracheophyta</taxon>
        <taxon>Spermatophyta</taxon>
        <taxon>Magnoliopsida</taxon>
        <taxon>eudicotyledons</taxon>
        <taxon>Gunneridae</taxon>
        <taxon>Pentapetalae</taxon>
        <taxon>Caryophyllales</taxon>
        <taxon>Caryophyllaceae</taxon>
        <taxon>Caryophylleae</taxon>
        <taxon>Saponaria</taxon>
    </lineage>
</organism>
<name>A0AAW1KEY1_SAPOF</name>
<feature type="transmembrane region" description="Helical" evidence="10">
    <location>
        <begin position="139"/>
        <end position="160"/>
    </location>
</feature>
<evidence type="ECO:0000256" key="8">
    <source>
        <dbReference type="ARBA" id="ARBA00023065"/>
    </source>
</evidence>
<feature type="transmembrane region" description="Helical" evidence="10">
    <location>
        <begin position="329"/>
        <end position="356"/>
    </location>
</feature>
<evidence type="ECO:0000313" key="14">
    <source>
        <dbReference type="Proteomes" id="UP001443914"/>
    </source>
</evidence>
<keyword evidence="7 10" id="KW-1133">Transmembrane helix</keyword>
<dbReference type="PANTHER" id="PTHR30540:SF108">
    <property type="entry name" value="POTASSIUM TRANSPORTER 3"/>
    <property type="match status" value="1"/>
</dbReference>
<evidence type="ECO:0000313" key="13">
    <source>
        <dbReference type="EMBL" id="KAK9716636.1"/>
    </source>
</evidence>
<evidence type="ECO:0000256" key="7">
    <source>
        <dbReference type="ARBA" id="ARBA00022989"/>
    </source>
</evidence>
<keyword evidence="5 10" id="KW-0812">Transmembrane</keyword>
<dbReference type="Proteomes" id="UP001443914">
    <property type="component" value="Unassembled WGS sequence"/>
</dbReference>
<evidence type="ECO:0000256" key="4">
    <source>
        <dbReference type="ARBA" id="ARBA00022538"/>
    </source>
</evidence>
<keyword evidence="3" id="KW-0813">Transport</keyword>
<evidence type="ECO:0000256" key="10">
    <source>
        <dbReference type="RuleBase" id="RU321113"/>
    </source>
</evidence>
<reference evidence="13" key="1">
    <citation type="submission" date="2024-03" db="EMBL/GenBank/DDBJ databases">
        <title>WGS assembly of Saponaria officinalis var. Norfolk2.</title>
        <authorList>
            <person name="Jenkins J."/>
            <person name="Shu S."/>
            <person name="Grimwood J."/>
            <person name="Barry K."/>
            <person name="Goodstein D."/>
            <person name="Schmutz J."/>
            <person name="Leebens-Mack J."/>
            <person name="Osbourn A."/>
        </authorList>
    </citation>
    <scope>NUCLEOTIDE SEQUENCE [LARGE SCALE GENOMIC DNA]</scope>
    <source>
        <strain evidence="13">JIC</strain>
    </source>
</reference>
<feature type="transmembrane region" description="Helical" evidence="10">
    <location>
        <begin position="377"/>
        <end position="399"/>
    </location>
</feature>
<keyword evidence="6 10" id="KW-0630">Potassium</keyword>
<feature type="domain" description="K+ potassium transporter integral membrane" evidence="11">
    <location>
        <begin position="17"/>
        <end position="506"/>
    </location>
</feature>
<proteinExistence type="inferred from homology"/>
<feature type="transmembrane region" description="Helical" evidence="10">
    <location>
        <begin position="288"/>
        <end position="309"/>
    </location>
</feature>
<feature type="transmembrane region" description="Helical" evidence="10">
    <location>
        <begin position="211"/>
        <end position="231"/>
    </location>
</feature>
<evidence type="ECO:0000259" key="11">
    <source>
        <dbReference type="Pfam" id="PF02705"/>
    </source>
</evidence>
<evidence type="ECO:0000256" key="5">
    <source>
        <dbReference type="ARBA" id="ARBA00022692"/>
    </source>
</evidence>
<dbReference type="NCBIfam" id="TIGR00794">
    <property type="entry name" value="kup"/>
    <property type="match status" value="1"/>
</dbReference>
<feature type="transmembrane region" description="Helical" evidence="10">
    <location>
        <begin position="257"/>
        <end position="276"/>
    </location>
</feature>
<evidence type="ECO:0000256" key="6">
    <source>
        <dbReference type="ARBA" id="ARBA00022958"/>
    </source>
</evidence>
<evidence type="ECO:0000259" key="12">
    <source>
        <dbReference type="Pfam" id="PF22776"/>
    </source>
</evidence>
<dbReference type="GO" id="GO:0015079">
    <property type="term" value="F:potassium ion transmembrane transporter activity"/>
    <property type="evidence" value="ECO:0007669"/>
    <property type="project" value="UniProtKB-UniRule"/>
</dbReference>
<feature type="transmembrane region" description="Helical" evidence="10">
    <location>
        <begin position="180"/>
        <end position="199"/>
    </location>
</feature>
<keyword evidence="14" id="KW-1185">Reference proteome</keyword>
<comment type="caution">
    <text evidence="13">The sequence shown here is derived from an EMBL/GenBank/DDBJ whole genome shotgun (WGS) entry which is preliminary data.</text>
</comment>
<dbReference type="EMBL" id="JBDFQZ010000006">
    <property type="protein sequence ID" value="KAK9716636.1"/>
    <property type="molecule type" value="Genomic_DNA"/>
</dbReference>
<evidence type="ECO:0000256" key="1">
    <source>
        <dbReference type="ARBA" id="ARBA00004651"/>
    </source>
</evidence>
<keyword evidence="4 10" id="KW-0633">Potassium transport</keyword>
<comment type="function">
    <text evidence="10">Potassium transporter.</text>
</comment>
<dbReference type="Pfam" id="PF22776">
    <property type="entry name" value="K_trans_C"/>
    <property type="match status" value="1"/>
</dbReference>
<feature type="transmembrane region" description="Helical" evidence="10">
    <location>
        <begin position="57"/>
        <end position="78"/>
    </location>
</feature>
<gene>
    <name evidence="13" type="ORF">RND81_06G247100</name>
</gene>
<dbReference type="GO" id="GO:0005886">
    <property type="term" value="C:plasma membrane"/>
    <property type="evidence" value="ECO:0007669"/>
    <property type="project" value="UniProtKB-SubCell"/>
</dbReference>
<dbReference type="PANTHER" id="PTHR30540">
    <property type="entry name" value="OSMOTIC STRESS POTASSIUM TRANSPORTER"/>
    <property type="match status" value="1"/>
</dbReference>
<dbReference type="InterPro" id="IPR053951">
    <property type="entry name" value="K_trans_N"/>
</dbReference>
<feature type="transmembrane region" description="Helical" evidence="10">
    <location>
        <begin position="438"/>
        <end position="456"/>
    </location>
</feature>
<sequence>MNGRASVERNKRRMLILAYQSLGIVFGDLSISPLYVYDSAFSRLLHQHRNEESILGVLSLIFWSLTLFPLLKYVVILLNADDNGEGGTLALYSLLRRHAKFSLLPNYQVADEELQAYHRPGYSSLPSPFRRFLEKHKKFRTSVLLVVLFAACMVIGDGVFTPALSVFSSFQGLKVHNKNLGHGALLSIICIVLVGLFALQHRGNHKISFMFAPIVTLWLLSIAALGVYNIIKWNPDVYRGLSPYYAYKLFKETRKTGWLSIGGLLLCIAGTEAMFVNLGHFSTASIRVAFSWFVYPCLVLQYMGQAAFLSKNVSALAKNSFYQSIPDQLFWPMFVLAILTAVTASQAVISATFSILKQCQAIGCFPRVKIVHTSRWIRGQIYIPEINWILMILCVAVTVGFQDTILIGNAYGLACISVTLVNTWLLSLVIIFVWHRNILLAILPLLLFTPIELIYLSSSLAKVSRGGWAPLALATVFLFVMYVWHYGSRRKYLLEVQNKVPMKWILALGPTLGILRVPGIGLIYTELVSGVPSIFTQFLTNLPAIHQVVVFVCIKSLPIPRVPDKDRYLVGRVGPKSYRMYRCIIRYGYKDVNKYVDDFEDNLVMSIAEFIRMEAEGVSSPDRSSFEGRMAVIRKSDKFGTRLVTSDSSDKERSSKAGKSSACYRLQSKYEVDESPKFIQRHTRYQLPCGECLDEELKEELVELLEAKEAGVAYVVGHSYIKARKHSSRLKRFVINVVYSFLRKNCRAPSVVLHIPQISLIEVGMVYSL</sequence>
<feature type="transmembrane region" description="Helical" evidence="10">
    <location>
        <begin position="16"/>
        <end position="37"/>
    </location>
</feature>